<dbReference type="KEGG" id="nhe:NECHADRAFT_89527"/>
<gene>
    <name evidence="2" type="ORF">NECHADRAFT_89527</name>
</gene>
<dbReference type="EMBL" id="GG699091">
    <property type="protein sequence ID" value="EEU33373.1"/>
    <property type="molecule type" value="Genomic_DNA"/>
</dbReference>
<feature type="signal peptide" evidence="1">
    <location>
        <begin position="1"/>
        <end position="19"/>
    </location>
</feature>
<dbReference type="RefSeq" id="XP_003039086.1">
    <property type="nucleotide sequence ID" value="XM_003039040.1"/>
</dbReference>
<dbReference type="HOGENOM" id="CLU_1200111_0_0_1"/>
<name>C7ZRI4_FUSV7</name>
<dbReference type="GeneID" id="9666608"/>
<reference evidence="2 3" key="1">
    <citation type="journal article" date="2009" name="PLoS Genet.">
        <title>The genome of Nectria haematococca: contribution of supernumerary chromosomes to gene expansion.</title>
        <authorList>
            <person name="Coleman J.J."/>
            <person name="Rounsley S.D."/>
            <person name="Rodriguez-Carres M."/>
            <person name="Kuo A."/>
            <person name="Wasmann C.C."/>
            <person name="Grimwood J."/>
            <person name="Schmutz J."/>
            <person name="Taga M."/>
            <person name="White G.J."/>
            <person name="Zhou S."/>
            <person name="Schwartz D.C."/>
            <person name="Freitag M."/>
            <person name="Ma L.J."/>
            <person name="Danchin E.G."/>
            <person name="Henrissat B."/>
            <person name="Coutinho P.M."/>
            <person name="Nelson D.R."/>
            <person name="Straney D."/>
            <person name="Napoli C.A."/>
            <person name="Barker B.M."/>
            <person name="Gribskov M."/>
            <person name="Rep M."/>
            <person name="Kroken S."/>
            <person name="Molnar I."/>
            <person name="Rensing C."/>
            <person name="Kennell J.C."/>
            <person name="Zamora J."/>
            <person name="Farman M.L."/>
            <person name="Selker E.U."/>
            <person name="Salamov A."/>
            <person name="Shapiro H."/>
            <person name="Pangilinan J."/>
            <person name="Lindquist E."/>
            <person name="Lamers C."/>
            <person name="Grigoriev I.V."/>
            <person name="Geiser D.M."/>
            <person name="Covert S.F."/>
            <person name="Temporini E."/>
            <person name="Vanetten H.D."/>
        </authorList>
    </citation>
    <scope>NUCLEOTIDE SEQUENCE [LARGE SCALE GENOMIC DNA]</scope>
    <source>
        <strain evidence="3">ATCC MYA-4622 / CBS 123669 / FGSC 9596 / NRRL 45880 / 77-13-4</strain>
    </source>
</reference>
<dbReference type="AlphaFoldDB" id="C7ZRI4"/>
<sequence>MSQSILLLHSLWFFDDVHSGTLPSELTHYDYQGDVTVSQETKECPRQKHSWSCGVWILACLQRTIQGTSCNICTQDATPMAKKKEVLSLLMSVNRSDFDEPGRAILDSLIEHTQSRGNVEGLADRSDSILPRPVTHTNFEQRLSELSHYQLQRYLVYDHTTQVNNDSDELGTFLEQHEQRVMEESRWQRSMVAGFPADQTLDSDCDQTTLTCRGILLYSSAKSGLRHSHCV</sequence>
<dbReference type="OrthoDB" id="5095502at2759"/>
<evidence type="ECO:0000313" key="2">
    <source>
        <dbReference type="EMBL" id="EEU33373.1"/>
    </source>
</evidence>
<evidence type="ECO:0000313" key="3">
    <source>
        <dbReference type="Proteomes" id="UP000005206"/>
    </source>
</evidence>
<keyword evidence="1" id="KW-0732">Signal</keyword>
<organism evidence="2 3">
    <name type="scientific">Fusarium vanettenii (strain ATCC MYA-4622 / CBS 123669 / FGSC 9596 / NRRL 45880 / 77-13-4)</name>
    <name type="common">Fusarium solani subsp. pisi</name>
    <dbReference type="NCBI Taxonomy" id="660122"/>
    <lineage>
        <taxon>Eukaryota</taxon>
        <taxon>Fungi</taxon>
        <taxon>Dikarya</taxon>
        <taxon>Ascomycota</taxon>
        <taxon>Pezizomycotina</taxon>
        <taxon>Sordariomycetes</taxon>
        <taxon>Hypocreomycetidae</taxon>
        <taxon>Hypocreales</taxon>
        <taxon>Nectriaceae</taxon>
        <taxon>Fusarium</taxon>
        <taxon>Fusarium solani species complex</taxon>
        <taxon>Fusarium vanettenii</taxon>
    </lineage>
</organism>
<evidence type="ECO:0008006" key="4">
    <source>
        <dbReference type="Google" id="ProtNLM"/>
    </source>
</evidence>
<proteinExistence type="predicted"/>
<dbReference type="Proteomes" id="UP000005206">
    <property type="component" value="Unassembled WGS sequence"/>
</dbReference>
<dbReference type="InParanoid" id="C7ZRI4"/>
<accession>C7ZRI4</accession>
<feature type="chain" id="PRO_5002989068" description="Ubiquitin-like protease family profile domain-containing protein" evidence="1">
    <location>
        <begin position="20"/>
        <end position="231"/>
    </location>
</feature>
<evidence type="ECO:0000256" key="1">
    <source>
        <dbReference type="SAM" id="SignalP"/>
    </source>
</evidence>
<keyword evidence="3" id="KW-1185">Reference proteome</keyword>
<protein>
    <recommendedName>
        <fullName evidence="4">Ubiquitin-like protease family profile domain-containing protein</fullName>
    </recommendedName>
</protein>
<dbReference type="VEuPathDB" id="FungiDB:NECHADRAFT_89527"/>